<dbReference type="SUPFAM" id="SSF53098">
    <property type="entry name" value="Ribonuclease H-like"/>
    <property type="match status" value="1"/>
</dbReference>
<dbReference type="InterPro" id="IPR039537">
    <property type="entry name" value="Retrotran_Ty1/copia-like"/>
</dbReference>
<dbReference type="InterPro" id="IPR001584">
    <property type="entry name" value="Integrase_cat-core"/>
</dbReference>
<dbReference type="Gene3D" id="3.30.420.10">
    <property type="entry name" value="Ribonuclease H-like superfamily/Ribonuclease H"/>
    <property type="match status" value="1"/>
</dbReference>
<dbReference type="GO" id="GO:0003676">
    <property type="term" value="F:nucleic acid binding"/>
    <property type="evidence" value="ECO:0007669"/>
    <property type="project" value="InterPro"/>
</dbReference>
<dbReference type="GO" id="GO:0015074">
    <property type="term" value="P:DNA integration"/>
    <property type="evidence" value="ECO:0007669"/>
    <property type="project" value="InterPro"/>
</dbReference>
<feature type="domain" description="Integrase catalytic" evidence="3">
    <location>
        <begin position="149"/>
        <end position="249"/>
    </location>
</feature>
<dbReference type="AlphaFoldDB" id="A0A699H1M2"/>
<protein>
    <recommendedName>
        <fullName evidence="3">Integrase catalytic domain-containing protein</fullName>
    </recommendedName>
</protein>
<dbReference type="PROSITE" id="PS50994">
    <property type="entry name" value="INTEGRASE"/>
    <property type="match status" value="1"/>
</dbReference>
<evidence type="ECO:0000256" key="1">
    <source>
        <dbReference type="ARBA" id="ARBA00022723"/>
    </source>
</evidence>
<dbReference type="PANTHER" id="PTHR42648:SF18">
    <property type="entry name" value="RETROTRANSPOSON, UNCLASSIFIED-LIKE PROTEIN"/>
    <property type="match status" value="1"/>
</dbReference>
<dbReference type="InterPro" id="IPR029005">
    <property type="entry name" value="LIM-bd/SEUSS"/>
</dbReference>
<evidence type="ECO:0000256" key="2">
    <source>
        <dbReference type="ARBA" id="ARBA00022801"/>
    </source>
</evidence>
<name>A0A699H1M2_TANCI</name>
<dbReference type="Pfam" id="PF07727">
    <property type="entry name" value="RVT_2"/>
    <property type="match status" value="1"/>
</dbReference>
<dbReference type="PANTHER" id="PTHR42648">
    <property type="entry name" value="TRANSPOSASE, PUTATIVE-RELATED"/>
    <property type="match status" value="1"/>
</dbReference>
<dbReference type="InterPro" id="IPR012337">
    <property type="entry name" value="RNaseH-like_sf"/>
</dbReference>
<dbReference type="GO" id="GO:0046872">
    <property type="term" value="F:metal ion binding"/>
    <property type="evidence" value="ECO:0007669"/>
    <property type="project" value="UniProtKB-KW"/>
</dbReference>
<reference evidence="4" key="1">
    <citation type="journal article" date="2019" name="Sci. Rep.">
        <title>Draft genome of Tanacetum cinerariifolium, the natural source of mosquito coil.</title>
        <authorList>
            <person name="Yamashiro T."/>
            <person name="Shiraishi A."/>
            <person name="Satake H."/>
            <person name="Nakayama K."/>
        </authorList>
    </citation>
    <scope>NUCLEOTIDE SEQUENCE</scope>
</reference>
<keyword evidence="1" id="KW-0479">Metal-binding</keyword>
<evidence type="ECO:0000259" key="3">
    <source>
        <dbReference type="PROSITE" id="PS50994"/>
    </source>
</evidence>
<dbReference type="CDD" id="cd09272">
    <property type="entry name" value="RNase_HI_RT_Ty1"/>
    <property type="match status" value="1"/>
</dbReference>
<proteinExistence type="predicted"/>
<dbReference type="GO" id="GO:0016787">
    <property type="term" value="F:hydrolase activity"/>
    <property type="evidence" value="ECO:0007669"/>
    <property type="project" value="UniProtKB-KW"/>
</dbReference>
<organism evidence="4">
    <name type="scientific">Tanacetum cinerariifolium</name>
    <name type="common">Dalmatian daisy</name>
    <name type="synonym">Chrysanthemum cinerariifolium</name>
    <dbReference type="NCBI Taxonomy" id="118510"/>
    <lineage>
        <taxon>Eukaryota</taxon>
        <taxon>Viridiplantae</taxon>
        <taxon>Streptophyta</taxon>
        <taxon>Embryophyta</taxon>
        <taxon>Tracheophyta</taxon>
        <taxon>Spermatophyta</taxon>
        <taxon>Magnoliopsida</taxon>
        <taxon>eudicotyledons</taxon>
        <taxon>Gunneridae</taxon>
        <taxon>Pentapetalae</taxon>
        <taxon>asterids</taxon>
        <taxon>campanulids</taxon>
        <taxon>Asterales</taxon>
        <taxon>Asteraceae</taxon>
        <taxon>Asteroideae</taxon>
        <taxon>Anthemideae</taxon>
        <taxon>Anthemidinae</taxon>
        <taxon>Tanacetum</taxon>
    </lineage>
</organism>
<gene>
    <name evidence="4" type="ORF">Tci_281341</name>
</gene>
<dbReference type="EMBL" id="BKCJ010089145">
    <property type="protein sequence ID" value="GEX09366.1"/>
    <property type="molecule type" value="Genomic_DNA"/>
</dbReference>
<dbReference type="Pfam" id="PF01803">
    <property type="entry name" value="LIM_bind"/>
    <property type="match status" value="1"/>
</dbReference>
<dbReference type="InterPro" id="IPR013103">
    <property type="entry name" value="RVT_2"/>
</dbReference>
<keyword evidence="2" id="KW-0378">Hydrolase</keyword>
<evidence type="ECO:0000313" key="4">
    <source>
        <dbReference type="EMBL" id="GEX09366.1"/>
    </source>
</evidence>
<accession>A0A699H1M2</accession>
<dbReference type="InterPro" id="IPR036397">
    <property type="entry name" value="RNaseH_sf"/>
</dbReference>
<comment type="caution">
    <text evidence="4">The sequence shown here is derived from an EMBL/GenBank/DDBJ whole genome shotgun (WGS) entry which is preliminary data.</text>
</comment>
<sequence>MLTEATFEVLPRLNEIKFSSGVIDERWCLGLPRECSFYFGIMMVEYEKAVQQRVNEQLQVVHEGRLKVFFTCDLMFFHMFLYDIMSLDFDIYDLGLRCKKCFAFHVFMKDQKLIYVVHGDNDGALLNHISDEECSWVDRVLVDTTKGGRGTEFLNKTLHAFFKEERIKHQTSTPQTPEQNGVVKRRNCTLVEVARTMLSASKLPLYFWAEAIATACYTQNRSVIILTHNKTTYHTINDMKPLIKYLHTHCEYCVTKNIKEAMAGSACIIAMQEKLHQFDRLQVWELVDKPYGKHEEGIDFEESFALVACLEAVRIFVAYVAHKSFPTYHMDVKTAFLNGPLKEEVYVAQPDGFVDPDHPKKNYRLRKALYGLKQAPRASYDELTQFLISKGFTKGQSIGIPMDSKPKLDADLSGNPVDQTDYRSKIGSLMHLTSSRPDIVQADTGFDLTAFSNADHAGCIDTHKSTSGGIQFLCDKLVSWMSNKQDFTAMSSAEAEYVALSASCTQHSHTKHIHTRYHFIKEQVKSGIIELYFVRTKYQLADMFTKALPKDRFKYLARRIGMRCLTPAELEVLENKSA</sequence>